<sequence>MALTPDQKTHARVSPLLAINLKMAERFLTLLDEAADSFTFQTFDDNRDRHNIARAAGKKDQYARVLHGSLAECAGELAKLNHEGAGVYVAINRTDGKGRKLANITGIRAVFLEADSPECWSLIEP</sequence>
<gene>
    <name evidence="1" type="ORF">S01H4_11381</name>
</gene>
<comment type="caution">
    <text evidence="1">The sequence shown here is derived from an EMBL/GenBank/DDBJ whole genome shotgun (WGS) entry which is preliminary data.</text>
</comment>
<feature type="non-terminal residue" evidence="1">
    <location>
        <position position="125"/>
    </location>
</feature>
<evidence type="ECO:0000313" key="1">
    <source>
        <dbReference type="EMBL" id="GAG54788.1"/>
    </source>
</evidence>
<name>X0Z2V3_9ZZZZ</name>
<proteinExistence type="predicted"/>
<organism evidence="1">
    <name type="scientific">marine sediment metagenome</name>
    <dbReference type="NCBI Taxonomy" id="412755"/>
    <lineage>
        <taxon>unclassified sequences</taxon>
        <taxon>metagenomes</taxon>
        <taxon>ecological metagenomes</taxon>
    </lineage>
</organism>
<dbReference type="AlphaFoldDB" id="X0Z2V3"/>
<accession>X0Z2V3</accession>
<protein>
    <submittedName>
        <fullName evidence="1">Uncharacterized protein</fullName>
    </submittedName>
</protein>
<dbReference type="EMBL" id="BART01004582">
    <property type="protein sequence ID" value="GAG54788.1"/>
    <property type="molecule type" value="Genomic_DNA"/>
</dbReference>
<reference evidence="1" key="1">
    <citation type="journal article" date="2014" name="Front. Microbiol.">
        <title>High frequency of phylogenetically diverse reductive dehalogenase-homologous genes in deep subseafloor sedimentary metagenomes.</title>
        <authorList>
            <person name="Kawai M."/>
            <person name="Futagami T."/>
            <person name="Toyoda A."/>
            <person name="Takaki Y."/>
            <person name="Nishi S."/>
            <person name="Hori S."/>
            <person name="Arai W."/>
            <person name="Tsubouchi T."/>
            <person name="Morono Y."/>
            <person name="Uchiyama I."/>
            <person name="Ito T."/>
            <person name="Fujiyama A."/>
            <person name="Inagaki F."/>
            <person name="Takami H."/>
        </authorList>
    </citation>
    <scope>NUCLEOTIDE SEQUENCE</scope>
    <source>
        <strain evidence="1">Expedition CK06-06</strain>
    </source>
</reference>